<organism evidence="1 2">
    <name type="scientific">Hypoxylon rubiginosum</name>
    <dbReference type="NCBI Taxonomy" id="110542"/>
    <lineage>
        <taxon>Eukaryota</taxon>
        <taxon>Fungi</taxon>
        <taxon>Dikarya</taxon>
        <taxon>Ascomycota</taxon>
        <taxon>Pezizomycotina</taxon>
        <taxon>Sordariomycetes</taxon>
        <taxon>Xylariomycetidae</taxon>
        <taxon>Xylariales</taxon>
        <taxon>Hypoxylaceae</taxon>
        <taxon>Hypoxylon</taxon>
    </lineage>
</organism>
<gene>
    <name evidence="1" type="ORF">F4821DRAFT_261104</name>
</gene>
<reference evidence="1 2" key="1">
    <citation type="journal article" date="2022" name="New Phytol.">
        <title>Ecological generalism drives hyperdiversity of secondary metabolite gene clusters in xylarialean endophytes.</title>
        <authorList>
            <person name="Franco M.E.E."/>
            <person name="Wisecaver J.H."/>
            <person name="Arnold A.E."/>
            <person name="Ju Y.M."/>
            <person name="Slot J.C."/>
            <person name="Ahrendt S."/>
            <person name="Moore L.P."/>
            <person name="Eastman K.E."/>
            <person name="Scott K."/>
            <person name="Konkel Z."/>
            <person name="Mondo S.J."/>
            <person name="Kuo A."/>
            <person name="Hayes R.D."/>
            <person name="Haridas S."/>
            <person name="Andreopoulos B."/>
            <person name="Riley R."/>
            <person name="LaButti K."/>
            <person name="Pangilinan J."/>
            <person name="Lipzen A."/>
            <person name="Amirebrahimi M."/>
            <person name="Yan J."/>
            <person name="Adam C."/>
            <person name="Keymanesh K."/>
            <person name="Ng V."/>
            <person name="Louie K."/>
            <person name="Northen T."/>
            <person name="Drula E."/>
            <person name="Henrissat B."/>
            <person name="Hsieh H.M."/>
            <person name="Youens-Clark K."/>
            <person name="Lutzoni F."/>
            <person name="Miadlikowska J."/>
            <person name="Eastwood D.C."/>
            <person name="Hamelin R.C."/>
            <person name="Grigoriev I.V."/>
            <person name="U'Ren J.M."/>
        </authorList>
    </citation>
    <scope>NUCLEOTIDE SEQUENCE [LARGE SCALE GENOMIC DNA]</scope>
    <source>
        <strain evidence="1 2">ER1909</strain>
    </source>
</reference>
<evidence type="ECO:0000313" key="2">
    <source>
        <dbReference type="Proteomes" id="UP001497680"/>
    </source>
</evidence>
<dbReference type="Proteomes" id="UP001497680">
    <property type="component" value="Unassembled WGS sequence"/>
</dbReference>
<accession>A0ACC0CY11</accession>
<evidence type="ECO:0000313" key="1">
    <source>
        <dbReference type="EMBL" id="KAI6085263.1"/>
    </source>
</evidence>
<sequence length="260" mass="27092">MTDSLKGTTVLVTGAAGGLGKVIATAYLDAGANVAICDVNEERLAAARGELEPKGPFAAFKTDVTDEAAVTKLVEDVTARFGRLDILVSNAGMTDKFDPVGSLSKEHWDRILNLNLTGSFLAFKAAVNAMEAQSPPGGTIIQIGSAATTHGMASGVAYAVSKHGVAALVKSTAGHYGPKGIYAVGLLLGGMIDTNIQDGFQALGGFNQEAFGMSIASQFKPEWAIQLKDVAKYCVFLADRDIASSSNGSMINFTRNWPNA</sequence>
<protein>
    <submittedName>
        <fullName evidence="1">NAD(P)-binding protein</fullName>
    </submittedName>
</protein>
<keyword evidence="2" id="KW-1185">Reference proteome</keyword>
<name>A0ACC0CY11_9PEZI</name>
<comment type="caution">
    <text evidence="1">The sequence shown here is derived from an EMBL/GenBank/DDBJ whole genome shotgun (WGS) entry which is preliminary data.</text>
</comment>
<proteinExistence type="predicted"/>
<dbReference type="EMBL" id="MU394327">
    <property type="protein sequence ID" value="KAI6085263.1"/>
    <property type="molecule type" value="Genomic_DNA"/>
</dbReference>